<name>A0ABP0JWL9_9DINO</name>
<evidence type="ECO:0000313" key="3">
    <source>
        <dbReference type="Proteomes" id="UP001642464"/>
    </source>
</evidence>
<protein>
    <submittedName>
        <fullName evidence="2">Uncharacterized protein</fullName>
    </submittedName>
</protein>
<evidence type="ECO:0000256" key="1">
    <source>
        <dbReference type="SAM" id="MobiDB-lite"/>
    </source>
</evidence>
<keyword evidence="3" id="KW-1185">Reference proteome</keyword>
<comment type="caution">
    <text evidence="2">The sequence shown here is derived from an EMBL/GenBank/DDBJ whole genome shotgun (WGS) entry which is preliminary data.</text>
</comment>
<feature type="compositionally biased region" description="Polar residues" evidence="1">
    <location>
        <begin position="171"/>
        <end position="181"/>
    </location>
</feature>
<dbReference type="Proteomes" id="UP001642464">
    <property type="component" value="Unassembled WGS sequence"/>
</dbReference>
<organism evidence="2 3">
    <name type="scientific">Durusdinium trenchii</name>
    <dbReference type="NCBI Taxonomy" id="1381693"/>
    <lineage>
        <taxon>Eukaryota</taxon>
        <taxon>Sar</taxon>
        <taxon>Alveolata</taxon>
        <taxon>Dinophyceae</taxon>
        <taxon>Suessiales</taxon>
        <taxon>Symbiodiniaceae</taxon>
        <taxon>Durusdinium</taxon>
    </lineage>
</organism>
<proteinExistence type="predicted"/>
<feature type="region of interest" description="Disordered" evidence="1">
    <location>
        <begin position="171"/>
        <end position="198"/>
    </location>
</feature>
<evidence type="ECO:0000313" key="2">
    <source>
        <dbReference type="EMBL" id="CAK9018513.1"/>
    </source>
</evidence>
<dbReference type="SUPFAM" id="SSF52096">
    <property type="entry name" value="ClpP/crotonase"/>
    <property type="match status" value="1"/>
</dbReference>
<gene>
    <name evidence="2" type="ORF">SCF082_LOCUS14124</name>
</gene>
<dbReference type="InterPro" id="IPR029045">
    <property type="entry name" value="ClpP/crotonase-like_dom_sf"/>
</dbReference>
<accession>A0ABP0JWL9</accession>
<dbReference type="EMBL" id="CAXAMM010008813">
    <property type="protein sequence ID" value="CAK9018513.1"/>
    <property type="molecule type" value="Genomic_DNA"/>
</dbReference>
<sequence length="228" mass="25498">MTVFTSVIDRSSDERALRKIVEQISKLQPEKSPGLFLWVVGSCHGIKQWQQAYDRLLEALSKVPLPIVGVAMGQLDSAAQELLDACDYVYSDGNTILYADQVYPSLQALSLACSTTAELMDQMTPTQLHVLKNEMLWAKVTKPRRVHVTAAPATATIDQIKAKLLYDRQGSWGSSSCSTDVPENEDGEHLTDTRQAVQAKQARFVEDAEVIPVVWEEEEEEEEEKEDE</sequence>
<reference evidence="2 3" key="1">
    <citation type="submission" date="2024-02" db="EMBL/GenBank/DDBJ databases">
        <authorList>
            <person name="Chen Y."/>
            <person name="Shah S."/>
            <person name="Dougan E. K."/>
            <person name="Thang M."/>
            <person name="Chan C."/>
        </authorList>
    </citation>
    <scope>NUCLEOTIDE SEQUENCE [LARGE SCALE GENOMIC DNA]</scope>
</reference>